<sequence>MSPSPITTHAPAAPAARRASGPREYGVFLPNAAGGWLVSTTAPYPPADYDHNKAIARLAEEIGLDFVMAMSKWRGFGGETDHWGETIESMTMMAGIAEATERVKIWATIHANMQHPAFAAKVFTTLQQISHGRAGMNIVNGSYADEFQQMGLWTPLTKEERYRMTAEWTELVSRLWSEDSVTHKGEFFTLDDCQSRPHPTPRPAVINAGTSATGRAYQAQYVDGAFLGADTLEEMQASSRDVHDRAAALGRSVRTYTMLTVVLGDDDADAARRAEEYGRGLDRIALANMRRSWGMPEERALAWAEGADGQQAFQTVYVAGSPETVVDHITAVVETAELDGLMLIFPDYLTDMAVFGEKVLPELRRREAVRAGGAGGGSGATGSATGSASGSASGSGAAVAGA</sequence>
<dbReference type="Pfam" id="PF00296">
    <property type="entry name" value="Bac_luciferase"/>
    <property type="match status" value="1"/>
</dbReference>
<dbReference type="RefSeq" id="WP_259479789.1">
    <property type="nucleotide sequence ID" value="NZ_BAAAQY010000006.1"/>
</dbReference>
<name>A0ABN3DNV6_9MICO</name>
<accession>A0ABN3DNV6</accession>
<reference evidence="7 8" key="1">
    <citation type="journal article" date="2019" name="Int. J. Syst. Evol. Microbiol.">
        <title>The Global Catalogue of Microorganisms (GCM) 10K type strain sequencing project: providing services to taxonomists for standard genome sequencing and annotation.</title>
        <authorList>
            <consortium name="The Broad Institute Genomics Platform"/>
            <consortium name="The Broad Institute Genome Sequencing Center for Infectious Disease"/>
            <person name="Wu L."/>
            <person name="Ma J."/>
        </authorList>
    </citation>
    <scope>NUCLEOTIDE SEQUENCE [LARGE SCALE GENOMIC DNA]</scope>
    <source>
        <strain evidence="7 8">JCM 16117</strain>
    </source>
</reference>
<feature type="region of interest" description="Disordered" evidence="5">
    <location>
        <begin position="371"/>
        <end position="402"/>
    </location>
</feature>
<proteinExistence type="predicted"/>
<dbReference type="PANTHER" id="PTHR42847:SF4">
    <property type="entry name" value="ALKANESULFONATE MONOOXYGENASE-RELATED"/>
    <property type="match status" value="1"/>
</dbReference>
<keyword evidence="4" id="KW-0503">Monooxygenase</keyword>
<dbReference type="Gene3D" id="3.20.20.30">
    <property type="entry name" value="Luciferase-like domain"/>
    <property type="match status" value="1"/>
</dbReference>
<dbReference type="SUPFAM" id="SSF51679">
    <property type="entry name" value="Bacterial luciferase-like"/>
    <property type="match status" value="1"/>
</dbReference>
<keyword evidence="8" id="KW-1185">Reference proteome</keyword>
<evidence type="ECO:0000256" key="3">
    <source>
        <dbReference type="ARBA" id="ARBA00023002"/>
    </source>
</evidence>
<dbReference type="EMBL" id="BAAAQY010000006">
    <property type="protein sequence ID" value="GAA2237496.1"/>
    <property type="molecule type" value="Genomic_DNA"/>
</dbReference>
<evidence type="ECO:0000259" key="6">
    <source>
        <dbReference type="Pfam" id="PF00296"/>
    </source>
</evidence>
<dbReference type="Proteomes" id="UP001500929">
    <property type="component" value="Unassembled WGS sequence"/>
</dbReference>
<protein>
    <submittedName>
        <fullName evidence="7">LLM class flavin-dependent oxidoreductase</fullName>
    </submittedName>
</protein>
<dbReference type="PANTHER" id="PTHR42847">
    <property type="entry name" value="ALKANESULFONATE MONOOXYGENASE"/>
    <property type="match status" value="1"/>
</dbReference>
<evidence type="ECO:0000256" key="2">
    <source>
        <dbReference type="ARBA" id="ARBA00022643"/>
    </source>
</evidence>
<keyword evidence="1" id="KW-0285">Flavoprotein</keyword>
<comment type="caution">
    <text evidence="7">The sequence shown here is derived from an EMBL/GenBank/DDBJ whole genome shotgun (WGS) entry which is preliminary data.</text>
</comment>
<evidence type="ECO:0000313" key="7">
    <source>
        <dbReference type="EMBL" id="GAA2237496.1"/>
    </source>
</evidence>
<evidence type="ECO:0000313" key="8">
    <source>
        <dbReference type="Proteomes" id="UP001500929"/>
    </source>
</evidence>
<feature type="domain" description="Luciferase-like" evidence="6">
    <location>
        <begin position="25"/>
        <end position="335"/>
    </location>
</feature>
<evidence type="ECO:0000256" key="1">
    <source>
        <dbReference type="ARBA" id="ARBA00022630"/>
    </source>
</evidence>
<keyword evidence="2" id="KW-0288">FMN</keyword>
<dbReference type="InterPro" id="IPR011251">
    <property type="entry name" value="Luciferase-like_dom"/>
</dbReference>
<dbReference type="InterPro" id="IPR036661">
    <property type="entry name" value="Luciferase-like_sf"/>
</dbReference>
<organism evidence="7 8">
    <name type="scientific">Herbiconiux moechotypicola</name>
    <dbReference type="NCBI Taxonomy" id="637393"/>
    <lineage>
        <taxon>Bacteria</taxon>
        <taxon>Bacillati</taxon>
        <taxon>Actinomycetota</taxon>
        <taxon>Actinomycetes</taxon>
        <taxon>Micrococcales</taxon>
        <taxon>Microbacteriaceae</taxon>
        <taxon>Herbiconiux</taxon>
    </lineage>
</organism>
<dbReference type="InterPro" id="IPR050172">
    <property type="entry name" value="SsuD_RutA_monooxygenase"/>
</dbReference>
<feature type="compositionally biased region" description="Low complexity" evidence="5">
    <location>
        <begin position="381"/>
        <end position="402"/>
    </location>
</feature>
<evidence type="ECO:0000256" key="4">
    <source>
        <dbReference type="ARBA" id="ARBA00023033"/>
    </source>
</evidence>
<keyword evidence="3" id="KW-0560">Oxidoreductase</keyword>
<gene>
    <name evidence="7" type="ORF">GCM10009851_23200</name>
</gene>
<evidence type="ECO:0000256" key="5">
    <source>
        <dbReference type="SAM" id="MobiDB-lite"/>
    </source>
</evidence>